<evidence type="ECO:0000256" key="9">
    <source>
        <dbReference type="ARBA" id="ARBA00022842"/>
    </source>
</evidence>
<keyword evidence="7 11" id="KW-0255">Endonuclease</keyword>
<evidence type="ECO:0000256" key="7">
    <source>
        <dbReference type="ARBA" id="ARBA00022759"/>
    </source>
</evidence>
<dbReference type="NCBIfam" id="TIGR00334">
    <property type="entry name" value="5S_RNA_mat_M5"/>
    <property type="match status" value="1"/>
</dbReference>
<dbReference type="Pfam" id="PF01751">
    <property type="entry name" value="Toprim"/>
    <property type="match status" value="1"/>
</dbReference>
<sequence length="194" mass="21862">MKKRLKEVIVVEGRDDSQRLKQFYQVKTIETNGSAINQETMDKIKQAQDLYGVIVFTDPDVSGEKIRRTIMRDVPEVQHAFLERQDAKPKHKGSLGVEHASFAAIDQALSAVYTVTTAEENQPPFTRAELMQLGLLGGQGASARRDYLTQRLKIGHSNGKQLAKRLALFQIPPAAVLEVVAEYNQKEKKENHYD</sequence>
<comment type="catalytic activity">
    <reaction evidence="11">
        <text>Endonucleolytic cleavage of RNA, removing 21 and 42 nucleotides, respectively, from the 5'- and 3'-termini of a 5S-rRNA precursor.</text>
        <dbReference type="EC" id="3.1.26.8"/>
    </reaction>
</comment>
<comment type="function">
    <text evidence="11">Required for correct processing of both the 5' and 3' ends of 5S rRNA precursor. Cleaves both sides of a double-stranded region yielding mature 5S rRNA in one step.</text>
</comment>
<evidence type="ECO:0000256" key="3">
    <source>
        <dbReference type="ARBA" id="ARBA00022552"/>
    </source>
</evidence>
<dbReference type="GO" id="GO:0046872">
    <property type="term" value="F:metal ion binding"/>
    <property type="evidence" value="ECO:0007669"/>
    <property type="project" value="UniProtKB-KW"/>
</dbReference>
<dbReference type="SMART" id="SM00493">
    <property type="entry name" value="TOPRIM"/>
    <property type="match status" value="1"/>
</dbReference>
<dbReference type="PROSITE" id="PS50880">
    <property type="entry name" value="TOPRIM"/>
    <property type="match status" value="1"/>
</dbReference>
<dbReference type="CDD" id="cd01027">
    <property type="entry name" value="TOPRIM_RNase_M5_like"/>
    <property type="match status" value="1"/>
</dbReference>
<evidence type="ECO:0000313" key="15">
    <source>
        <dbReference type="EMBL" id="QPS01398.1"/>
    </source>
</evidence>
<evidence type="ECO:0000256" key="12">
    <source>
        <dbReference type="NCBIfam" id="TIGR00334"/>
    </source>
</evidence>
<dbReference type="EMBL" id="JAOTML010000007">
    <property type="protein sequence ID" value="MCY3053631.1"/>
    <property type="molecule type" value="Genomic_DNA"/>
</dbReference>
<evidence type="ECO:0000256" key="2">
    <source>
        <dbReference type="ARBA" id="ARBA00022517"/>
    </source>
</evidence>
<dbReference type="FunFam" id="3.40.1360.10:FF:000006">
    <property type="entry name" value="Ribonuclease M5"/>
    <property type="match status" value="1"/>
</dbReference>
<keyword evidence="5" id="KW-0479">Metal-binding</keyword>
<feature type="domain" description="Toprim" evidence="13">
    <location>
        <begin position="6"/>
        <end position="89"/>
    </location>
</feature>
<dbReference type="GeneID" id="35767703"/>
<organism evidence="15 16">
    <name type="scientific">Aerococcus urinae</name>
    <dbReference type="NCBI Taxonomy" id="1376"/>
    <lineage>
        <taxon>Bacteria</taxon>
        <taxon>Bacillati</taxon>
        <taxon>Bacillota</taxon>
        <taxon>Bacilli</taxon>
        <taxon>Lactobacillales</taxon>
        <taxon>Aerococcaceae</taxon>
        <taxon>Aerococcus</taxon>
    </lineage>
</organism>
<evidence type="ECO:0000256" key="6">
    <source>
        <dbReference type="ARBA" id="ARBA00022730"/>
    </source>
</evidence>
<gene>
    <name evidence="11 15" type="primary">rnmV</name>
    <name evidence="15" type="ORF">I6G68_08510</name>
    <name evidence="14" type="ORF">ODY43_06480</name>
</gene>
<evidence type="ECO:0000256" key="11">
    <source>
        <dbReference type="HAMAP-Rule" id="MF_01469"/>
    </source>
</evidence>
<dbReference type="GO" id="GO:0006364">
    <property type="term" value="P:rRNA processing"/>
    <property type="evidence" value="ECO:0007669"/>
    <property type="project" value="UniProtKB-UniRule"/>
</dbReference>
<evidence type="ECO:0000256" key="5">
    <source>
        <dbReference type="ARBA" id="ARBA00022723"/>
    </source>
</evidence>
<evidence type="ECO:0000313" key="16">
    <source>
        <dbReference type="Proteomes" id="UP000594771"/>
    </source>
</evidence>
<name>A0A0X8FDD3_9LACT</name>
<evidence type="ECO:0000256" key="10">
    <source>
        <dbReference type="ARBA" id="ARBA00022884"/>
    </source>
</evidence>
<dbReference type="OrthoDB" id="9791329at2"/>
<dbReference type="PANTHER" id="PTHR39156:SF1">
    <property type="entry name" value="RIBONUCLEASE M5"/>
    <property type="match status" value="1"/>
</dbReference>
<evidence type="ECO:0000256" key="1">
    <source>
        <dbReference type="ARBA" id="ARBA00022490"/>
    </source>
</evidence>
<comment type="subcellular location">
    <subcellularLocation>
        <location evidence="11">Cytoplasm</location>
    </subcellularLocation>
</comment>
<dbReference type="InterPro" id="IPR025156">
    <property type="entry name" value="RNase_M5_C"/>
</dbReference>
<dbReference type="EC" id="3.1.26.8" evidence="11 12"/>
<dbReference type="GO" id="GO:0005737">
    <property type="term" value="C:cytoplasm"/>
    <property type="evidence" value="ECO:0007669"/>
    <property type="project" value="UniProtKB-SubCell"/>
</dbReference>
<dbReference type="PANTHER" id="PTHR39156">
    <property type="entry name" value="RIBONUCLEASE M5"/>
    <property type="match status" value="1"/>
</dbReference>
<keyword evidence="17" id="KW-1185">Reference proteome</keyword>
<dbReference type="KEGG" id="aun:AWM73_01545"/>
<evidence type="ECO:0000256" key="8">
    <source>
        <dbReference type="ARBA" id="ARBA00022801"/>
    </source>
</evidence>
<dbReference type="InterPro" id="IPR004466">
    <property type="entry name" value="RNase_M5"/>
</dbReference>
<dbReference type="SUPFAM" id="SSF110455">
    <property type="entry name" value="Toprim domain"/>
    <property type="match status" value="1"/>
</dbReference>
<dbReference type="Proteomes" id="UP000594771">
    <property type="component" value="Chromosome"/>
</dbReference>
<evidence type="ECO:0000313" key="17">
    <source>
        <dbReference type="Proteomes" id="UP001069145"/>
    </source>
</evidence>
<comment type="similarity">
    <text evidence="11">Belongs to the ribonuclease M5 family.</text>
</comment>
<keyword evidence="2 11" id="KW-0690">Ribosome biogenesis</keyword>
<dbReference type="HAMAP" id="MF_01469">
    <property type="entry name" value="RNase_M5"/>
    <property type="match status" value="1"/>
</dbReference>
<keyword evidence="4 11" id="KW-0540">Nuclease</keyword>
<dbReference type="AlphaFoldDB" id="A0A0X8FDD3"/>
<keyword evidence="6 11" id="KW-0699">rRNA-binding</keyword>
<proteinExistence type="inferred from homology"/>
<keyword evidence="3 11" id="KW-0698">rRNA processing</keyword>
<dbReference type="InterPro" id="IPR006171">
    <property type="entry name" value="TOPRIM_dom"/>
</dbReference>
<keyword evidence="1 11" id="KW-0963">Cytoplasm</keyword>
<dbReference type="GO" id="GO:0019843">
    <property type="term" value="F:rRNA binding"/>
    <property type="evidence" value="ECO:0007669"/>
    <property type="project" value="UniProtKB-KW"/>
</dbReference>
<dbReference type="EMBL" id="CP065662">
    <property type="protein sequence ID" value="QPS01398.1"/>
    <property type="molecule type" value="Genomic_DNA"/>
</dbReference>
<keyword evidence="9" id="KW-0460">Magnesium</keyword>
<dbReference type="Proteomes" id="UP001069145">
    <property type="component" value="Unassembled WGS sequence"/>
</dbReference>
<evidence type="ECO:0000256" key="4">
    <source>
        <dbReference type="ARBA" id="ARBA00022722"/>
    </source>
</evidence>
<keyword evidence="8 11" id="KW-0378">Hydrolase</keyword>
<dbReference type="GO" id="GO:0043822">
    <property type="term" value="F:ribonuclease M5 activity"/>
    <property type="evidence" value="ECO:0007669"/>
    <property type="project" value="UniProtKB-UniRule"/>
</dbReference>
<reference evidence="15 16" key="1">
    <citation type="submission" date="2020-12" db="EMBL/GenBank/DDBJ databases">
        <title>FDA dAtabase for Regulatory Grade micrObial Sequences (FDA-ARGOS): Supporting development and validation of Infectious Disease Dx tests.</title>
        <authorList>
            <person name="Sproer C."/>
            <person name="Gronow S."/>
            <person name="Severitt S."/>
            <person name="Schroder I."/>
            <person name="Tallon L."/>
            <person name="Sadzewicz L."/>
            <person name="Zhao X."/>
            <person name="Boylan J."/>
            <person name="Ott S."/>
            <person name="Bowen H."/>
            <person name="Vavikolanu K."/>
            <person name="Mehta A."/>
            <person name="Aluvathingal J."/>
            <person name="Nadendla S."/>
            <person name="Lowell S."/>
            <person name="Myers T."/>
            <person name="Yan Y."/>
            <person name="Sichtig H."/>
        </authorList>
    </citation>
    <scope>NUCLEOTIDE SEQUENCE [LARGE SCALE GENOMIC DNA]</scope>
    <source>
        <strain evidence="15 16">FDAARGOS_911</strain>
    </source>
</reference>
<evidence type="ECO:0000259" key="13">
    <source>
        <dbReference type="PROSITE" id="PS50880"/>
    </source>
</evidence>
<dbReference type="Gene3D" id="3.40.1360.10">
    <property type="match status" value="1"/>
</dbReference>
<protein>
    <recommendedName>
        <fullName evidence="11 12">Ribonuclease M5</fullName>
        <ecNumber evidence="11 12">3.1.26.8</ecNumber>
    </recommendedName>
    <alternativeName>
        <fullName evidence="11">RNase M5</fullName>
    </alternativeName>
    <alternativeName>
        <fullName evidence="11">Ribosomal RNA terminal maturase M5</fullName>
    </alternativeName>
</protein>
<evidence type="ECO:0000313" key="14">
    <source>
        <dbReference type="EMBL" id="MCY3053631.1"/>
    </source>
</evidence>
<accession>A0A0X8FDD3</accession>
<keyword evidence="10 11" id="KW-0694">RNA-binding</keyword>
<dbReference type="RefSeq" id="WP_060777770.1">
    <property type="nucleotide sequence ID" value="NZ_CAJHLF010000001.1"/>
</dbReference>
<dbReference type="InterPro" id="IPR034141">
    <property type="entry name" value="TOPRIM_RNase_M5-like"/>
</dbReference>
<dbReference type="Pfam" id="PF13331">
    <property type="entry name" value="DUF4093"/>
    <property type="match status" value="1"/>
</dbReference>
<reference evidence="14" key="2">
    <citation type="submission" date="2022-09" db="EMBL/GenBank/DDBJ databases">
        <title>Aerococcus urinae taxonomy study.</title>
        <authorList>
            <person name="Christensen J."/>
            <person name="Senneby E."/>
        </authorList>
    </citation>
    <scope>NUCLEOTIDE SEQUENCE</scope>
    <source>
        <strain evidence="14">NLD-066-U95</strain>
    </source>
</reference>